<dbReference type="EMBL" id="JACGCM010001859">
    <property type="protein sequence ID" value="KAF6148035.1"/>
    <property type="molecule type" value="Genomic_DNA"/>
</dbReference>
<comment type="caution">
    <text evidence="3">The sequence shown here is derived from an EMBL/GenBank/DDBJ whole genome shotgun (WGS) entry which is preliminary data.</text>
</comment>
<evidence type="ECO:0000256" key="1">
    <source>
        <dbReference type="SAM" id="Coils"/>
    </source>
</evidence>
<gene>
    <name evidence="3" type="ORF">GIB67_024210</name>
</gene>
<reference evidence="3 4" key="1">
    <citation type="journal article" date="2020" name="IScience">
        <title>Genome Sequencing of the Endangered Kingdonia uniflora (Circaeasteraceae, Ranunculales) Reveals Potential Mechanisms of Evolutionary Specialization.</title>
        <authorList>
            <person name="Sun Y."/>
            <person name="Deng T."/>
            <person name="Zhang A."/>
            <person name="Moore M.J."/>
            <person name="Landis J.B."/>
            <person name="Lin N."/>
            <person name="Zhang H."/>
            <person name="Zhang X."/>
            <person name="Huang J."/>
            <person name="Zhang X."/>
            <person name="Sun H."/>
            <person name="Wang H."/>
        </authorList>
    </citation>
    <scope>NUCLEOTIDE SEQUENCE [LARGE SCALE GENOMIC DNA]</scope>
    <source>
        <strain evidence="3">TB1705</strain>
        <tissue evidence="3">Leaf</tissue>
    </source>
</reference>
<dbReference type="Proteomes" id="UP000541444">
    <property type="component" value="Unassembled WGS sequence"/>
</dbReference>
<dbReference type="OrthoDB" id="1939754at2759"/>
<feature type="region of interest" description="Disordered" evidence="2">
    <location>
        <begin position="72"/>
        <end position="113"/>
    </location>
</feature>
<feature type="coiled-coil region" evidence="1">
    <location>
        <begin position="23"/>
        <end position="57"/>
    </location>
</feature>
<organism evidence="3 4">
    <name type="scientific">Kingdonia uniflora</name>
    <dbReference type="NCBI Taxonomy" id="39325"/>
    <lineage>
        <taxon>Eukaryota</taxon>
        <taxon>Viridiplantae</taxon>
        <taxon>Streptophyta</taxon>
        <taxon>Embryophyta</taxon>
        <taxon>Tracheophyta</taxon>
        <taxon>Spermatophyta</taxon>
        <taxon>Magnoliopsida</taxon>
        <taxon>Ranunculales</taxon>
        <taxon>Circaeasteraceae</taxon>
        <taxon>Kingdonia</taxon>
    </lineage>
</organism>
<name>A0A7J7LZJ5_9MAGN</name>
<keyword evidence="4" id="KW-1185">Reference proteome</keyword>
<evidence type="ECO:0000313" key="4">
    <source>
        <dbReference type="Proteomes" id="UP000541444"/>
    </source>
</evidence>
<proteinExistence type="predicted"/>
<sequence>MEDSTAMTIEFLRARLLAERSISRTARQRADELAKRVVELEEQLKNVTLQRKKVEKATAHVLAILEGNGISDSPEACDSSSDQEDFVCESKVSNNSMNEEESSNTSKPGRNKLNDLSSLELQTSPSNGRSLSWKSCPDIPDFHEKKTPTYDLPRQRSFKFTDGSFTNQRMGKSCRKIKQMGSRSVAAESTVELDMLDSQENRVVIRSRNISNCHQEIPEIMKEDLRNEKERVLYEDSVVLSSLEDRKIQADDGYCLRENSRDKDMERALDHQAQLIGQHVAEEYAQREWEEKFREKKSYTSNSCEPGNQSDITEERHESKTRTAEPADTITFHRQERKLMSSQHVGPGRSHDEQFSSSVAAELQTGLSGVSFPDKDNPLPKLRLKKMHVSSESSSFPPHSFATSENHSTQGISHVGEIHDGRESSESRSELPVARHHETHNGLGGVLEALQRAKLSLKHELNRLPSPNEGGPVVRPLGSPVPSVEARDAFKIPVESDGLFRLPTNLQIGNTYSNYGSSLTRDYPSYQVGDAAGNPYSYSTNPNLQMGFEGSTHRPLIDPYVDMGMGVPVSTRPIYPSYADLIPRMYINNGLSRQYSRAESGLSAEDRYSGIYDNQVRPDVNNIW</sequence>
<feature type="compositionally biased region" description="Basic and acidic residues" evidence="2">
    <location>
        <begin position="313"/>
        <end position="325"/>
    </location>
</feature>
<feature type="compositionally biased region" description="Polar residues" evidence="2">
    <location>
        <begin position="299"/>
        <end position="311"/>
    </location>
</feature>
<dbReference type="PANTHER" id="PTHR33701:SF3">
    <property type="entry name" value="TRANSCRIPTIONAL REGULATOR ATRX"/>
    <property type="match status" value="1"/>
</dbReference>
<feature type="region of interest" description="Disordered" evidence="2">
    <location>
        <begin position="295"/>
        <end position="325"/>
    </location>
</feature>
<protein>
    <submittedName>
        <fullName evidence="3">Uncharacterized protein</fullName>
    </submittedName>
</protein>
<dbReference type="PANTHER" id="PTHR33701">
    <property type="entry name" value="TRANSMEMBRANE PROTEIN"/>
    <property type="match status" value="1"/>
</dbReference>
<evidence type="ECO:0000313" key="3">
    <source>
        <dbReference type="EMBL" id="KAF6148035.1"/>
    </source>
</evidence>
<accession>A0A7J7LZJ5</accession>
<keyword evidence="1" id="KW-0175">Coiled coil</keyword>
<evidence type="ECO:0000256" key="2">
    <source>
        <dbReference type="SAM" id="MobiDB-lite"/>
    </source>
</evidence>
<dbReference type="AlphaFoldDB" id="A0A7J7LZJ5"/>